<evidence type="ECO:0000256" key="3">
    <source>
        <dbReference type="ARBA" id="ARBA00008305"/>
    </source>
</evidence>
<accession>A0A1B2JFQ2</accession>
<evidence type="ECO:0000256" key="1">
    <source>
        <dbReference type="ARBA" id="ARBA00001774"/>
    </source>
</evidence>
<dbReference type="EMBL" id="CP014586">
    <property type="protein sequence ID" value="ANZ76711.1"/>
    <property type="molecule type" value="Genomic_DNA"/>
</dbReference>
<dbReference type="AlphaFoldDB" id="A0A1B2JFQ2"/>
<keyword evidence="7 10" id="KW-0547">Nucleotide-binding</keyword>
<dbReference type="GO" id="GO:0005524">
    <property type="term" value="F:ATP binding"/>
    <property type="evidence" value="ECO:0007669"/>
    <property type="project" value="UniProtKB-KW"/>
</dbReference>
<evidence type="ECO:0000256" key="9">
    <source>
        <dbReference type="ARBA" id="ARBA00022840"/>
    </source>
</evidence>
<dbReference type="Pfam" id="PF06090">
    <property type="entry name" value="Ins_P5_2-kin"/>
    <property type="match status" value="1"/>
</dbReference>
<comment type="function">
    <text evidence="2">Has kinase activity and phosphorylates inositol-1,3,4,5,6-pentakisphosphate (Ins(1,3,4,5,6)P5) to produce 1,2,3,4,5,6-hexakisphosphate (InsP6), also known as phytate.</text>
</comment>
<evidence type="ECO:0000256" key="5">
    <source>
        <dbReference type="ARBA" id="ARBA00014846"/>
    </source>
</evidence>
<dbReference type="GO" id="GO:0032958">
    <property type="term" value="P:inositol phosphate biosynthetic process"/>
    <property type="evidence" value="ECO:0007669"/>
    <property type="project" value="TreeGrafter"/>
</dbReference>
<evidence type="ECO:0000256" key="2">
    <source>
        <dbReference type="ARBA" id="ARBA00003979"/>
    </source>
</evidence>
<evidence type="ECO:0000256" key="8">
    <source>
        <dbReference type="ARBA" id="ARBA00022777"/>
    </source>
</evidence>
<protein>
    <recommendedName>
        <fullName evidence="5 10">Inositol-pentakisphosphate 2-kinase</fullName>
        <ecNumber evidence="4 10">2.7.1.158</ecNumber>
    </recommendedName>
</protein>
<evidence type="ECO:0000256" key="10">
    <source>
        <dbReference type="RuleBase" id="RU364126"/>
    </source>
</evidence>
<keyword evidence="8 10" id="KW-0418">Kinase</keyword>
<dbReference type="GO" id="GO:0005634">
    <property type="term" value="C:nucleus"/>
    <property type="evidence" value="ECO:0007669"/>
    <property type="project" value="TreeGrafter"/>
</dbReference>
<comment type="similarity">
    <text evidence="3">Belongs to the IPK1 type 1 family.</text>
</comment>
<keyword evidence="6 10" id="KW-0808">Transferase</keyword>
<reference evidence="11 12" key="1">
    <citation type="submission" date="2016-02" db="EMBL/GenBank/DDBJ databases">
        <title>Comparative genomic and transcriptomic foundation for Pichia pastoris.</title>
        <authorList>
            <person name="Love K.R."/>
            <person name="Shah K.A."/>
            <person name="Whittaker C.A."/>
            <person name="Wu J."/>
            <person name="Bartlett M.C."/>
            <person name="Ma D."/>
            <person name="Leeson R.L."/>
            <person name="Priest M."/>
            <person name="Young S.K."/>
            <person name="Love J.C."/>
        </authorList>
    </citation>
    <scope>NUCLEOTIDE SEQUENCE [LARGE SCALE GENOMIC DNA]</scope>
    <source>
        <strain evidence="11 12">ATCC 28485</strain>
    </source>
</reference>
<sequence>MNNPEHWTFLNKGKANAIFKYIGDDMNYKGKVIRLRLANQLVLSKEIFEFVNTFRPRLHHLIAMELIPISSDFLRALAQESGIAIKEDTHGIIMPLIELPEQRKKVSKHISLYTDSINNHLTVEIKPKWLYSIPQNTTLCRNCALNFYRDEELLCSLDLLNPNLITDWVDRLGLNEQHSESLTHFLLSSDLFHILFDLQNFKDIHETIGKLNSENEVPEELVRSMALKDVTVYISLAEDDTKVTIIDLDKKHPSKFRHWKKQEELLGDLYSQDSILKKQCYRHPPV</sequence>
<comment type="catalytic activity">
    <reaction evidence="1 10">
        <text>1D-myo-inositol 1,3,4,5,6-pentakisphosphate + ATP = 1D-myo-inositol hexakisphosphate + ADP + H(+)</text>
        <dbReference type="Rhea" id="RHEA:20313"/>
        <dbReference type="ChEBI" id="CHEBI:15378"/>
        <dbReference type="ChEBI" id="CHEBI:30616"/>
        <dbReference type="ChEBI" id="CHEBI:57733"/>
        <dbReference type="ChEBI" id="CHEBI:58130"/>
        <dbReference type="ChEBI" id="CHEBI:456216"/>
        <dbReference type="EC" id="2.7.1.158"/>
    </reaction>
</comment>
<comment type="domain">
    <text evidence="10">The EXKPK motif is conserved in inositol-pentakisphosphate 2-kinases of both family 1 and 2.</text>
</comment>
<comment type="function">
    <text evidence="10">Phosphorylates Ins(1,3,4,5,6)P5 at position 2 to form Ins(1,2,3,4,5,6)P6 (InsP6 or phytate).</text>
</comment>
<keyword evidence="9 10" id="KW-0067">ATP-binding</keyword>
<evidence type="ECO:0000256" key="7">
    <source>
        <dbReference type="ARBA" id="ARBA00022741"/>
    </source>
</evidence>
<dbReference type="EC" id="2.7.1.158" evidence="4 10"/>
<dbReference type="Gene3D" id="3.30.200.110">
    <property type="entry name" value="Inositol-pentakisphosphate 2-kinase, N-lobe"/>
    <property type="match status" value="1"/>
</dbReference>
<dbReference type="Proteomes" id="UP000094565">
    <property type="component" value="Chromosome 3"/>
</dbReference>
<evidence type="ECO:0000313" key="11">
    <source>
        <dbReference type="EMBL" id="ANZ76711.1"/>
    </source>
</evidence>
<dbReference type="InterPro" id="IPR009286">
    <property type="entry name" value="Ins_P5_2-kin"/>
</dbReference>
<name>A0A1B2JFQ2_PICPA</name>
<keyword evidence="12" id="KW-1185">Reference proteome</keyword>
<dbReference type="GO" id="GO:0035299">
    <property type="term" value="F:inositol-1,3,4,5,6-pentakisphosphate 2-kinase activity"/>
    <property type="evidence" value="ECO:0007669"/>
    <property type="project" value="UniProtKB-EC"/>
</dbReference>
<evidence type="ECO:0000256" key="4">
    <source>
        <dbReference type="ARBA" id="ARBA00012023"/>
    </source>
</evidence>
<dbReference type="OrthoDB" id="272370at2759"/>
<evidence type="ECO:0000313" key="12">
    <source>
        <dbReference type="Proteomes" id="UP000094565"/>
    </source>
</evidence>
<organism evidence="11 12">
    <name type="scientific">Komagataella pastoris</name>
    <name type="common">Yeast</name>
    <name type="synonym">Pichia pastoris</name>
    <dbReference type="NCBI Taxonomy" id="4922"/>
    <lineage>
        <taxon>Eukaryota</taxon>
        <taxon>Fungi</taxon>
        <taxon>Dikarya</taxon>
        <taxon>Ascomycota</taxon>
        <taxon>Saccharomycotina</taxon>
        <taxon>Pichiomycetes</taxon>
        <taxon>Pichiales</taxon>
        <taxon>Pichiaceae</taxon>
        <taxon>Komagataella</taxon>
    </lineage>
</organism>
<proteinExistence type="inferred from homology"/>
<evidence type="ECO:0000256" key="6">
    <source>
        <dbReference type="ARBA" id="ARBA00022679"/>
    </source>
</evidence>
<dbReference type="InterPro" id="IPR043001">
    <property type="entry name" value="IP5_2-K_N_lobe"/>
</dbReference>
<dbReference type="PANTHER" id="PTHR14456:SF2">
    <property type="entry name" value="INOSITOL-PENTAKISPHOSPHATE 2-KINASE"/>
    <property type="match status" value="1"/>
</dbReference>
<gene>
    <name evidence="11" type="ORF">ATY40_BA7503919</name>
</gene>
<dbReference type="PANTHER" id="PTHR14456">
    <property type="entry name" value="INOSITOL POLYPHOSPHATE KINASE 1"/>
    <property type="match status" value="1"/>
</dbReference>